<accession>A0A7G9RSY8</accession>
<evidence type="ECO:0000256" key="4">
    <source>
        <dbReference type="ARBA" id="ARBA00038054"/>
    </source>
</evidence>
<dbReference type="InterPro" id="IPR012349">
    <property type="entry name" value="Split_barrel_FMN-bd"/>
</dbReference>
<dbReference type="GO" id="GO:0010181">
    <property type="term" value="F:FMN binding"/>
    <property type="evidence" value="ECO:0007669"/>
    <property type="project" value="InterPro"/>
</dbReference>
<organism evidence="7 8">
    <name type="scientific">Diaphorobacter ruginosibacter</name>
    <dbReference type="NCBI Taxonomy" id="1715720"/>
    <lineage>
        <taxon>Bacteria</taxon>
        <taxon>Pseudomonadati</taxon>
        <taxon>Pseudomonadota</taxon>
        <taxon>Betaproteobacteria</taxon>
        <taxon>Burkholderiales</taxon>
        <taxon>Comamonadaceae</taxon>
        <taxon>Diaphorobacter</taxon>
    </lineage>
</organism>
<evidence type="ECO:0000313" key="7">
    <source>
        <dbReference type="EMBL" id="QNN58713.1"/>
    </source>
</evidence>
<dbReference type="KEGG" id="drg:H9K76_07820"/>
<evidence type="ECO:0000259" key="6">
    <source>
        <dbReference type="SMART" id="SM00903"/>
    </source>
</evidence>
<dbReference type="Pfam" id="PF01613">
    <property type="entry name" value="Flavin_Reduct"/>
    <property type="match status" value="1"/>
</dbReference>
<evidence type="ECO:0000256" key="3">
    <source>
        <dbReference type="ARBA" id="ARBA00022643"/>
    </source>
</evidence>
<feature type="compositionally biased region" description="Low complexity" evidence="5">
    <location>
        <begin position="215"/>
        <end position="230"/>
    </location>
</feature>
<dbReference type="PANTHER" id="PTHR33798">
    <property type="entry name" value="FLAVOPROTEIN OXYGENASE"/>
    <property type="match status" value="1"/>
</dbReference>
<keyword evidence="3" id="KW-0288">FMN</keyword>
<feature type="region of interest" description="Disordered" evidence="5">
    <location>
        <begin position="207"/>
        <end position="230"/>
    </location>
</feature>
<dbReference type="Proteomes" id="UP000515811">
    <property type="component" value="Chromosome"/>
</dbReference>
<proteinExistence type="inferred from homology"/>
<gene>
    <name evidence="7" type="ORF">H9K76_07820</name>
</gene>
<evidence type="ECO:0000256" key="1">
    <source>
        <dbReference type="ARBA" id="ARBA00001917"/>
    </source>
</evidence>
<keyword evidence="2" id="KW-0285">Flavoprotein</keyword>
<dbReference type="InterPro" id="IPR002563">
    <property type="entry name" value="Flavin_Rdtase-like_dom"/>
</dbReference>
<protein>
    <submittedName>
        <fullName evidence="7">Flavin reductase family protein</fullName>
    </submittedName>
</protein>
<evidence type="ECO:0000256" key="2">
    <source>
        <dbReference type="ARBA" id="ARBA00022630"/>
    </source>
</evidence>
<dbReference type="SUPFAM" id="SSF50475">
    <property type="entry name" value="FMN-binding split barrel"/>
    <property type="match status" value="1"/>
</dbReference>
<dbReference type="PANTHER" id="PTHR33798:SF5">
    <property type="entry name" value="FLAVIN REDUCTASE LIKE DOMAIN-CONTAINING PROTEIN"/>
    <property type="match status" value="1"/>
</dbReference>
<comment type="similarity">
    <text evidence="4">Belongs to the flavoredoxin family.</text>
</comment>
<dbReference type="RefSeq" id="WP_187599322.1">
    <property type="nucleotide sequence ID" value="NZ_CP060714.1"/>
</dbReference>
<comment type="cofactor">
    <cofactor evidence="1">
        <name>FMN</name>
        <dbReference type="ChEBI" id="CHEBI:58210"/>
    </cofactor>
</comment>
<dbReference type="SMART" id="SM00903">
    <property type="entry name" value="Flavin_Reduct"/>
    <property type="match status" value="1"/>
</dbReference>
<keyword evidence="8" id="KW-1185">Reference proteome</keyword>
<evidence type="ECO:0000256" key="5">
    <source>
        <dbReference type="SAM" id="MobiDB-lite"/>
    </source>
</evidence>
<dbReference type="AlphaFoldDB" id="A0A7G9RSY8"/>
<evidence type="ECO:0000313" key="8">
    <source>
        <dbReference type="Proteomes" id="UP000515811"/>
    </source>
</evidence>
<dbReference type="GO" id="GO:0016646">
    <property type="term" value="F:oxidoreductase activity, acting on the CH-NH group of donors, NAD or NADP as acceptor"/>
    <property type="evidence" value="ECO:0007669"/>
    <property type="project" value="UniProtKB-ARBA"/>
</dbReference>
<dbReference type="EMBL" id="CP060714">
    <property type="protein sequence ID" value="QNN58713.1"/>
    <property type="molecule type" value="Genomic_DNA"/>
</dbReference>
<reference evidence="7 8" key="1">
    <citation type="submission" date="2020-08" db="EMBL/GenBank/DDBJ databases">
        <title>Genome sequence of Diaphorobacter ruginosibacter DSM 27467T.</title>
        <authorList>
            <person name="Hyun D.-W."/>
            <person name="Bae J.-W."/>
        </authorList>
    </citation>
    <scope>NUCLEOTIDE SEQUENCE [LARGE SCALE GENOMIC DNA]</scope>
    <source>
        <strain evidence="7 8">DSM 27467</strain>
    </source>
</reference>
<dbReference type="Gene3D" id="2.30.110.10">
    <property type="entry name" value="Electron Transport, Fmn-binding Protein, Chain A"/>
    <property type="match status" value="1"/>
</dbReference>
<name>A0A7G9RSY8_9BURK</name>
<feature type="domain" description="Flavin reductase like" evidence="6">
    <location>
        <begin position="19"/>
        <end position="165"/>
    </location>
</feature>
<sequence length="230" mass="25672">MYFPMSDLSSEHRNNLLHSTIIPRPIAWISTRAANGQINVAPFSFFNLMSGDPPLLTVSIGSRDDKLKDTASNIAATGEFVVNLVSYPSMERMNITAIDFDSDVDESREAGLELEASRLVSVPRIKESPASYECRTRQIIDIDGRRLLVLADIVGAHIDDRAILDLEKMHFDPLPLDLVARLHNPGWYTRIHEPFKLLIPSVQQWRKGGDEPTRAQQPQALLAEQAASGE</sequence>